<sequence length="167" mass="19682">MEDYPNRIYRLDGVVHIAGSVHDEILFINMIRMCKLQVVVKEYFFNVMRPHRCISSMRRQHGMSLEDKIMLWLAWPILRALMTTGFKLDEPLCPETHTFHLPFDECTDVVYHLGLPIDGQYISGCLMNFERYIEGGRPAWSWFEEFLGVMPPPDYIDKFTVKCTLMQ</sequence>
<dbReference type="Proteomes" id="UP000289738">
    <property type="component" value="Chromosome B05"/>
</dbReference>
<gene>
    <name evidence="1" type="ORF">Ahy_B05g075021</name>
</gene>
<dbReference type="AlphaFoldDB" id="A0A444Z099"/>
<dbReference type="EMBL" id="SDMP01000015">
    <property type="protein sequence ID" value="RYR07623.1"/>
    <property type="molecule type" value="Genomic_DNA"/>
</dbReference>
<organism evidence="1 2">
    <name type="scientific">Arachis hypogaea</name>
    <name type="common">Peanut</name>
    <dbReference type="NCBI Taxonomy" id="3818"/>
    <lineage>
        <taxon>Eukaryota</taxon>
        <taxon>Viridiplantae</taxon>
        <taxon>Streptophyta</taxon>
        <taxon>Embryophyta</taxon>
        <taxon>Tracheophyta</taxon>
        <taxon>Spermatophyta</taxon>
        <taxon>Magnoliopsida</taxon>
        <taxon>eudicotyledons</taxon>
        <taxon>Gunneridae</taxon>
        <taxon>Pentapetalae</taxon>
        <taxon>rosids</taxon>
        <taxon>fabids</taxon>
        <taxon>Fabales</taxon>
        <taxon>Fabaceae</taxon>
        <taxon>Papilionoideae</taxon>
        <taxon>50 kb inversion clade</taxon>
        <taxon>dalbergioids sensu lato</taxon>
        <taxon>Dalbergieae</taxon>
        <taxon>Pterocarpus clade</taxon>
        <taxon>Arachis</taxon>
    </lineage>
</organism>
<evidence type="ECO:0000313" key="1">
    <source>
        <dbReference type="EMBL" id="RYR07623.1"/>
    </source>
</evidence>
<proteinExistence type="predicted"/>
<protein>
    <recommendedName>
        <fullName evidence="3">Aminotransferase-like plant mobile domain-containing protein</fullName>
    </recommendedName>
</protein>
<evidence type="ECO:0008006" key="3">
    <source>
        <dbReference type="Google" id="ProtNLM"/>
    </source>
</evidence>
<name>A0A444Z099_ARAHY</name>
<keyword evidence="2" id="KW-1185">Reference proteome</keyword>
<comment type="caution">
    <text evidence="1">The sequence shown here is derived from an EMBL/GenBank/DDBJ whole genome shotgun (WGS) entry which is preliminary data.</text>
</comment>
<evidence type="ECO:0000313" key="2">
    <source>
        <dbReference type="Proteomes" id="UP000289738"/>
    </source>
</evidence>
<accession>A0A444Z099</accession>
<reference evidence="1 2" key="1">
    <citation type="submission" date="2019-01" db="EMBL/GenBank/DDBJ databases">
        <title>Sequencing of cultivated peanut Arachis hypogaea provides insights into genome evolution and oil improvement.</title>
        <authorList>
            <person name="Chen X."/>
        </authorList>
    </citation>
    <scope>NUCLEOTIDE SEQUENCE [LARGE SCALE GENOMIC DNA]</scope>
    <source>
        <strain evidence="2">cv. Fuhuasheng</strain>
        <tissue evidence="1">Leaves</tissue>
    </source>
</reference>